<feature type="signal peptide" evidence="1">
    <location>
        <begin position="1"/>
        <end position="33"/>
    </location>
</feature>
<accession>A0A5M8PE99</accession>
<sequence length="217" mass="22898">MYLSQSGLSRFLAASCAFSGTALLLSGATPAHARPQTRPKPQTRLIVYMSRPREATPGLGSLLFPPMAATAALPNPGHAQETLNALAAPGLSRPVEITVDPAVCSAQDFLGRWFSAAPNTPVIWHADSARTVLIYTPAMSQQIDALAAEDFAHAAEAPITRFYVAPSGSDAWRGATPAEDADNGPFRTLEHAQEAVAAFLTERPGAPVEVVFEPAHS</sequence>
<reference evidence="2 3" key="1">
    <citation type="submission" date="2019-09" db="EMBL/GenBank/DDBJ databases">
        <title>The hologenome of the rock-dwelling lichen Lasallia pustulata.</title>
        <authorList>
            <person name="Greshake Tzovaras B."/>
            <person name="Segers F."/>
            <person name="Bicker A."/>
            <person name="Dal Grande F."/>
            <person name="Otte J."/>
            <person name="Hankeln T."/>
            <person name="Schmitt I."/>
            <person name="Ebersberger I."/>
        </authorList>
    </citation>
    <scope>NUCLEOTIDE SEQUENCE [LARGE SCALE GENOMIC DNA]</scope>
    <source>
        <strain evidence="2">A1-1</strain>
    </source>
</reference>
<dbReference type="Proteomes" id="UP000324767">
    <property type="component" value="Unassembled WGS sequence"/>
</dbReference>
<evidence type="ECO:0000313" key="2">
    <source>
        <dbReference type="EMBL" id="KAA6407032.1"/>
    </source>
</evidence>
<name>A0A5M8PE99_9LECA</name>
<dbReference type="EMBL" id="VXIT01000020">
    <property type="protein sequence ID" value="KAA6407032.1"/>
    <property type="molecule type" value="Genomic_DNA"/>
</dbReference>
<proteinExistence type="predicted"/>
<evidence type="ECO:0000313" key="3">
    <source>
        <dbReference type="Proteomes" id="UP000324767"/>
    </source>
</evidence>
<evidence type="ECO:0000256" key="1">
    <source>
        <dbReference type="SAM" id="SignalP"/>
    </source>
</evidence>
<feature type="chain" id="PRO_5024440346" evidence="1">
    <location>
        <begin position="34"/>
        <end position="217"/>
    </location>
</feature>
<comment type="caution">
    <text evidence="2">The sequence shown here is derived from an EMBL/GenBank/DDBJ whole genome shotgun (WGS) entry which is preliminary data.</text>
</comment>
<protein>
    <submittedName>
        <fullName evidence="2">Uncharacterized protein</fullName>
    </submittedName>
</protein>
<gene>
    <name evidence="2" type="ORF">FRX48_09098</name>
</gene>
<dbReference type="AlphaFoldDB" id="A0A5M8PE99"/>
<organism evidence="2 3">
    <name type="scientific">Lasallia pustulata</name>
    <dbReference type="NCBI Taxonomy" id="136370"/>
    <lineage>
        <taxon>Eukaryota</taxon>
        <taxon>Fungi</taxon>
        <taxon>Dikarya</taxon>
        <taxon>Ascomycota</taxon>
        <taxon>Pezizomycotina</taxon>
        <taxon>Lecanoromycetes</taxon>
        <taxon>OSLEUM clade</taxon>
        <taxon>Umbilicariomycetidae</taxon>
        <taxon>Umbilicariales</taxon>
        <taxon>Umbilicariaceae</taxon>
        <taxon>Lasallia</taxon>
    </lineage>
</organism>
<keyword evidence="1" id="KW-0732">Signal</keyword>